<dbReference type="PIRSF" id="PIRSF005962">
    <property type="entry name" value="Pept_M20D_amidohydro"/>
    <property type="match status" value="1"/>
</dbReference>
<dbReference type="InterPro" id="IPR036264">
    <property type="entry name" value="Bact_exopeptidase_dim_dom"/>
</dbReference>
<evidence type="ECO:0000259" key="3">
    <source>
        <dbReference type="Pfam" id="PF07687"/>
    </source>
</evidence>
<dbReference type="EMBL" id="JAUJEA010000002">
    <property type="protein sequence ID" value="MDN5201086.1"/>
    <property type="molecule type" value="Genomic_DNA"/>
</dbReference>
<dbReference type="Pfam" id="PF07687">
    <property type="entry name" value="M20_dimer"/>
    <property type="match status" value="1"/>
</dbReference>
<dbReference type="PANTHER" id="PTHR11014">
    <property type="entry name" value="PEPTIDASE M20 FAMILY MEMBER"/>
    <property type="match status" value="1"/>
</dbReference>
<keyword evidence="1" id="KW-0378">Hydrolase</keyword>
<proteinExistence type="predicted"/>
<dbReference type="InterPro" id="IPR017439">
    <property type="entry name" value="Amidohydrolase"/>
</dbReference>
<sequence>MHIISTKRYFICFFLFIIFSVNALGQKKKVYQRIENHVAQVENKVIEWRRHFHQYPELSNREYKTAEKIAEHLKSLGMEVQTEIAHTGVVGILKGAHPGPVIGLRADIDALPVTERVDVPFASKETTTFNGQHVGVMHACGHDTHIAMLMGAAEVLSKLKGELKGTIKFIFQPAEEGAPKGEEGGAELMIKEGVLKNPDVEVIFGLHINSGTKVGTIKYRAGGIMASSNSFSIKVKGKQTHGSTPWTGIDPIVTSAQIINGLQTIISRQTELTKEAAVISIGSIHGGVRSNIIPEEVEMIGTIRALDNSMRDLIFQKIKHTATNIAESMGAIAEVEINKGYPITYNDPDLTNKMLPSLQLAVGESNVKTMNAITGAEDFSFFQEKVPGLYFFLGGMPKDWKKDQAAPHHTPDFYIDESGLHYGVKAFCYLVFDYANL</sequence>
<evidence type="ECO:0000313" key="4">
    <source>
        <dbReference type="EMBL" id="MDN5201086.1"/>
    </source>
</evidence>
<dbReference type="RefSeq" id="WP_346751114.1">
    <property type="nucleotide sequence ID" value="NZ_JAUJEA010000002.1"/>
</dbReference>
<reference evidence="4" key="1">
    <citation type="submission" date="2023-06" db="EMBL/GenBank/DDBJ databases">
        <title>Genomic of Parafulvivirga corallium.</title>
        <authorList>
            <person name="Wang G."/>
        </authorList>
    </citation>
    <scope>NUCLEOTIDE SEQUENCE</scope>
    <source>
        <strain evidence="4">BMA10</strain>
    </source>
</reference>
<organism evidence="4 5">
    <name type="scientific">Splendidivirga corallicola</name>
    <dbReference type="NCBI Taxonomy" id="3051826"/>
    <lineage>
        <taxon>Bacteria</taxon>
        <taxon>Pseudomonadati</taxon>
        <taxon>Bacteroidota</taxon>
        <taxon>Cytophagia</taxon>
        <taxon>Cytophagales</taxon>
        <taxon>Splendidivirgaceae</taxon>
        <taxon>Splendidivirga</taxon>
    </lineage>
</organism>
<evidence type="ECO:0000256" key="1">
    <source>
        <dbReference type="ARBA" id="ARBA00022801"/>
    </source>
</evidence>
<dbReference type="InterPro" id="IPR002933">
    <property type="entry name" value="Peptidase_M20"/>
</dbReference>
<dbReference type="Pfam" id="PF01546">
    <property type="entry name" value="Peptidase_M20"/>
    <property type="match status" value="1"/>
</dbReference>
<feature type="domain" description="Peptidase M20 dimerisation" evidence="3">
    <location>
        <begin position="230"/>
        <end position="326"/>
    </location>
</feature>
<dbReference type="InterPro" id="IPR011650">
    <property type="entry name" value="Peptidase_M20_dimer"/>
</dbReference>
<feature type="coiled-coil region" evidence="2">
    <location>
        <begin position="24"/>
        <end position="51"/>
    </location>
</feature>
<dbReference type="SUPFAM" id="SSF55031">
    <property type="entry name" value="Bacterial exopeptidase dimerisation domain"/>
    <property type="match status" value="1"/>
</dbReference>
<keyword evidence="5" id="KW-1185">Reference proteome</keyword>
<protein>
    <submittedName>
        <fullName evidence="4">Amidohydrolase</fullName>
    </submittedName>
</protein>
<keyword evidence="2" id="KW-0175">Coiled coil</keyword>
<name>A0ABT8KK50_9BACT</name>
<dbReference type="Gene3D" id="3.40.630.10">
    <property type="entry name" value="Zn peptidases"/>
    <property type="match status" value="1"/>
</dbReference>
<dbReference type="SUPFAM" id="SSF53187">
    <property type="entry name" value="Zn-dependent exopeptidases"/>
    <property type="match status" value="1"/>
</dbReference>
<dbReference type="Proteomes" id="UP001172082">
    <property type="component" value="Unassembled WGS sequence"/>
</dbReference>
<dbReference type="NCBIfam" id="TIGR01891">
    <property type="entry name" value="amidohydrolases"/>
    <property type="match status" value="1"/>
</dbReference>
<accession>A0ABT8KK50</accession>
<dbReference type="PANTHER" id="PTHR11014:SF63">
    <property type="entry name" value="METALLOPEPTIDASE, PUTATIVE (AFU_ORTHOLOGUE AFUA_6G09600)-RELATED"/>
    <property type="match status" value="1"/>
</dbReference>
<dbReference type="Gene3D" id="3.30.70.360">
    <property type="match status" value="1"/>
</dbReference>
<evidence type="ECO:0000313" key="5">
    <source>
        <dbReference type="Proteomes" id="UP001172082"/>
    </source>
</evidence>
<comment type="caution">
    <text evidence="4">The sequence shown here is derived from an EMBL/GenBank/DDBJ whole genome shotgun (WGS) entry which is preliminary data.</text>
</comment>
<gene>
    <name evidence="4" type="ORF">QQ008_06930</name>
</gene>
<evidence type="ECO:0000256" key="2">
    <source>
        <dbReference type="SAM" id="Coils"/>
    </source>
</evidence>